<organism evidence="6 7">
    <name type="scientific">Vitis vinifera</name>
    <name type="common">Grape</name>
    <dbReference type="NCBI Taxonomy" id="29760"/>
    <lineage>
        <taxon>Eukaryota</taxon>
        <taxon>Viridiplantae</taxon>
        <taxon>Streptophyta</taxon>
        <taxon>Embryophyta</taxon>
        <taxon>Tracheophyta</taxon>
        <taxon>Spermatophyta</taxon>
        <taxon>Magnoliopsida</taxon>
        <taxon>eudicotyledons</taxon>
        <taxon>Gunneridae</taxon>
        <taxon>Pentapetalae</taxon>
        <taxon>rosids</taxon>
        <taxon>Vitales</taxon>
        <taxon>Vitaceae</taxon>
        <taxon>Viteae</taxon>
        <taxon>Vitis</taxon>
    </lineage>
</organism>
<dbReference type="Pfam" id="PF07851">
    <property type="entry name" value="TMEM120A-B"/>
    <property type="match status" value="1"/>
</dbReference>
<name>A0A438EG97_VITVI</name>
<proteinExistence type="inferred from homology"/>
<evidence type="ECO:0000256" key="4">
    <source>
        <dbReference type="ARBA" id="ARBA00022989"/>
    </source>
</evidence>
<evidence type="ECO:0000313" key="6">
    <source>
        <dbReference type="EMBL" id="RVW46702.1"/>
    </source>
</evidence>
<comment type="subcellular location">
    <subcellularLocation>
        <location evidence="1">Membrane</location>
        <topology evidence="1">Multi-pass membrane protein</topology>
    </subcellularLocation>
</comment>
<dbReference type="PANTHER" id="PTHR21433:SF0">
    <property type="entry name" value="TRANSMEMBRANE PROTEIN 120 HOMOLOG"/>
    <property type="match status" value="1"/>
</dbReference>
<protein>
    <submittedName>
        <fullName evidence="6">Uncharacterized protein</fullName>
    </submittedName>
</protein>
<sequence length="233" mass="26635">MEHKYVALDKHKRSGIVHLKFAPLVLPSWKRWIYHHYCAMIMALVSLTWEIKGQPNCAQKQRGVQLFLQWAMMQGVAMLLQNRYQRQRLYTRIALGKGDGGAGACMVDNAYARSRIPNLGQTCLQFTFYFYFQAKRMDVVWGETAGVDGQLWLLCPILFILQHMWVYCCLRLHSSGLFLNGRLEPARRPEWPPRIRTRDLNPGSCPPGTICARVKVPSSNPREATLGTAQALA</sequence>
<dbReference type="GO" id="GO:0016020">
    <property type="term" value="C:membrane"/>
    <property type="evidence" value="ECO:0007669"/>
    <property type="project" value="UniProtKB-SubCell"/>
</dbReference>
<dbReference type="EMBL" id="QGNW01001300">
    <property type="protein sequence ID" value="RVW46702.1"/>
    <property type="molecule type" value="Genomic_DNA"/>
</dbReference>
<dbReference type="PANTHER" id="PTHR21433">
    <property type="entry name" value="TRANSMEMBRANE PROTEIN INDUCED BY TUMOR NECROSIS FACTOR ALPHA"/>
    <property type="match status" value="1"/>
</dbReference>
<evidence type="ECO:0000256" key="1">
    <source>
        <dbReference type="ARBA" id="ARBA00004141"/>
    </source>
</evidence>
<dbReference type="AlphaFoldDB" id="A0A438EG97"/>
<accession>A0A438EG97</accession>
<evidence type="ECO:0000256" key="5">
    <source>
        <dbReference type="ARBA" id="ARBA00023136"/>
    </source>
</evidence>
<keyword evidence="4" id="KW-1133">Transmembrane helix</keyword>
<evidence type="ECO:0000256" key="3">
    <source>
        <dbReference type="ARBA" id="ARBA00022692"/>
    </source>
</evidence>
<comment type="similarity">
    <text evidence="2">Belongs to the TMEM120 family.</text>
</comment>
<dbReference type="Proteomes" id="UP000288805">
    <property type="component" value="Unassembled WGS sequence"/>
</dbReference>
<dbReference type="InterPro" id="IPR012926">
    <property type="entry name" value="TMEM120A/B"/>
</dbReference>
<keyword evidence="5" id="KW-0472">Membrane</keyword>
<reference evidence="6 7" key="1">
    <citation type="journal article" date="2018" name="PLoS Genet.">
        <title>Population sequencing reveals clonal diversity and ancestral inbreeding in the grapevine cultivar Chardonnay.</title>
        <authorList>
            <person name="Roach M.J."/>
            <person name="Johnson D.L."/>
            <person name="Bohlmann J."/>
            <person name="van Vuuren H.J."/>
            <person name="Jones S.J."/>
            <person name="Pretorius I.S."/>
            <person name="Schmidt S.A."/>
            <person name="Borneman A.R."/>
        </authorList>
    </citation>
    <scope>NUCLEOTIDE SEQUENCE [LARGE SCALE GENOMIC DNA]</scope>
    <source>
        <strain evidence="7">cv. Chardonnay</strain>
        <tissue evidence="6">Leaf</tissue>
    </source>
</reference>
<keyword evidence="3" id="KW-0812">Transmembrane</keyword>
<gene>
    <name evidence="6" type="ORF">CK203_113651</name>
</gene>
<evidence type="ECO:0000256" key="2">
    <source>
        <dbReference type="ARBA" id="ARBA00009700"/>
    </source>
</evidence>
<comment type="caution">
    <text evidence="6">The sequence shown here is derived from an EMBL/GenBank/DDBJ whole genome shotgun (WGS) entry which is preliminary data.</text>
</comment>
<evidence type="ECO:0000313" key="7">
    <source>
        <dbReference type="Proteomes" id="UP000288805"/>
    </source>
</evidence>